<name>A0AAD6GFT0_9EURO</name>
<evidence type="ECO:0000313" key="3">
    <source>
        <dbReference type="Proteomes" id="UP001220324"/>
    </source>
</evidence>
<protein>
    <submittedName>
        <fullName evidence="2">Uncharacterized protein</fullName>
    </submittedName>
</protein>
<evidence type="ECO:0000313" key="2">
    <source>
        <dbReference type="EMBL" id="KAJ5541859.1"/>
    </source>
</evidence>
<reference evidence="2 3" key="1">
    <citation type="journal article" date="2023" name="IMA Fungus">
        <title>Comparative genomic study of the Penicillium genus elucidates a diverse pangenome and 15 lateral gene transfer events.</title>
        <authorList>
            <person name="Petersen C."/>
            <person name="Sorensen T."/>
            <person name="Nielsen M.R."/>
            <person name="Sondergaard T.E."/>
            <person name="Sorensen J.L."/>
            <person name="Fitzpatrick D.A."/>
            <person name="Frisvad J.C."/>
            <person name="Nielsen K.L."/>
        </authorList>
    </citation>
    <scope>NUCLEOTIDE SEQUENCE [LARGE SCALE GENOMIC DNA]</scope>
    <source>
        <strain evidence="2 3">IBT 35679</strain>
    </source>
</reference>
<keyword evidence="3" id="KW-1185">Reference proteome</keyword>
<dbReference type="AlphaFoldDB" id="A0AAD6GFT0"/>
<gene>
    <name evidence="2" type="ORF">N7494_006935</name>
</gene>
<dbReference type="Proteomes" id="UP001220324">
    <property type="component" value="Unassembled WGS sequence"/>
</dbReference>
<organism evidence="2 3">
    <name type="scientific">Penicillium frequentans</name>
    <dbReference type="NCBI Taxonomy" id="3151616"/>
    <lineage>
        <taxon>Eukaryota</taxon>
        <taxon>Fungi</taxon>
        <taxon>Dikarya</taxon>
        <taxon>Ascomycota</taxon>
        <taxon>Pezizomycotina</taxon>
        <taxon>Eurotiomycetes</taxon>
        <taxon>Eurotiomycetidae</taxon>
        <taxon>Eurotiales</taxon>
        <taxon>Aspergillaceae</taxon>
        <taxon>Penicillium</taxon>
    </lineage>
</organism>
<proteinExistence type="predicted"/>
<evidence type="ECO:0000256" key="1">
    <source>
        <dbReference type="SAM" id="MobiDB-lite"/>
    </source>
</evidence>
<feature type="region of interest" description="Disordered" evidence="1">
    <location>
        <begin position="36"/>
        <end position="96"/>
    </location>
</feature>
<sequence length="96" mass="9863">MLQLCEGYVLTPTSTVARPGHAETVGTCEVWIAATGRPGSPPHAGSRSHVRVDGDAGGGRVGDRQRVESGGMGGGNATTGVNDERRATQIPPILSR</sequence>
<accession>A0AAD6GFT0</accession>
<comment type="caution">
    <text evidence="2">The sequence shown here is derived from an EMBL/GenBank/DDBJ whole genome shotgun (WGS) entry which is preliminary data.</text>
</comment>
<dbReference type="EMBL" id="JAQIZZ010000005">
    <property type="protein sequence ID" value="KAJ5541859.1"/>
    <property type="molecule type" value="Genomic_DNA"/>
</dbReference>